<dbReference type="EMBL" id="CAXHTB010000016">
    <property type="protein sequence ID" value="CAL0322032.1"/>
    <property type="molecule type" value="Genomic_DNA"/>
</dbReference>
<feature type="domain" description="FLZ-type" evidence="5">
    <location>
        <begin position="327"/>
        <end position="371"/>
    </location>
</feature>
<dbReference type="Pfam" id="PF04570">
    <property type="entry name" value="zf-FLZ"/>
    <property type="match status" value="1"/>
</dbReference>
<evidence type="ECO:0000256" key="2">
    <source>
        <dbReference type="ARBA" id="ARBA00022723"/>
    </source>
</evidence>
<sequence>MADPSSNFSLPCNTLSPRQRRFSFFHTSGSRIGVGAKVLPDSESVWSPTSPLDCKLFSNLSNPFSVKSPRPLFQTVHKKQWDCSKVGLGIISSIVNETKNNDEILGKFHGKNVIFGPQVKTGIRNFSTNKHETLQPCLKSCSLPNNYVTSLPSETKNHKSEVVSIDNVSRKKEFIVESESFTSSMTSVPDSSRASSSLINSNQTSNLEISDLFVENTSTIMSLPPVTGRSLQLDYSLKTRSSSLPISIDFSKGYIGSLSARDIELSEDYTCIISHGPNPKRTHIFCDCILECQKSVFSEFVGKEKPAFGSSKVSTFSEEETLYPSDQVLSSCYSCNKRLEKGEDIYIIRDENAVCSFNRRSEEIFADEELDKTYANSAESSPDSSYHDLFLTDLHVS</sequence>
<name>A0AAV1XLZ5_LUPLU</name>
<organism evidence="6 7">
    <name type="scientific">Lupinus luteus</name>
    <name type="common">European yellow lupine</name>
    <dbReference type="NCBI Taxonomy" id="3873"/>
    <lineage>
        <taxon>Eukaryota</taxon>
        <taxon>Viridiplantae</taxon>
        <taxon>Streptophyta</taxon>
        <taxon>Embryophyta</taxon>
        <taxon>Tracheophyta</taxon>
        <taxon>Spermatophyta</taxon>
        <taxon>Magnoliopsida</taxon>
        <taxon>eudicotyledons</taxon>
        <taxon>Gunneridae</taxon>
        <taxon>Pentapetalae</taxon>
        <taxon>rosids</taxon>
        <taxon>fabids</taxon>
        <taxon>Fabales</taxon>
        <taxon>Fabaceae</taxon>
        <taxon>Papilionoideae</taxon>
        <taxon>50 kb inversion clade</taxon>
        <taxon>genistoids sensu lato</taxon>
        <taxon>core genistoids</taxon>
        <taxon>Genisteae</taxon>
        <taxon>Lupinus</taxon>
    </lineage>
</organism>
<comment type="caution">
    <text evidence="6">The sequence shown here is derived from an EMBL/GenBank/DDBJ whole genome shotgun (WGS) entry which is preliminary data.</text>
</comment>
<dbReference type="PROSITE" id="PS51795">
    <property type="entry name" value="ZF_FLZ"/>
    <property type="match status" value="1"/>
</dbReference>
<dbReference type="Proteomes" id="UP001497480">
    <property type="component" value="Unassembled WGS sequence"/>
</dbReference>
<dbReference type="AlphaFoldDB" id="A0AAV1XLZ5"/>
<comment type="similarity">
    <text evidence="1">Belongs to the FLZ family.</text>
</comment>
<reference evidence="6 7" key="1">
    <citation type="submission" date="2024-03" db="EMBL/GenBank/DDBJ databases">
        <authorList>
            <person name="Martinez-Hernandez J."/>
        </authorList>
    </citation>
    <scope>NUCLEOTIDE SEQUENCE [LARGE SCALE GENOMIC DNA]</scope>
</reference>
<evidence type="ECO:0000313" key="6">
    <source>
        <dbReference type="EMBL" id="CAL0322032.1"/>
    </source>
</evidence>
<keyword evidence="3" id="KW-0862">Zinc</keyword>
<feature type="zinc finger region" description="FLZ-type" evidence="4">
    <location>
        <begin position="327"/>
        <end position="371"/>
    </location>
</feature>
<evidence type="ECO:0000256" key="1">
    <source>
        <dbReference type="ARBA" id="ARBA00009374"/>
    </source>
</evidence>
<keyword evidence="3" id="KW-0863">Zinc-finger</keyword>
<dbReference type="InterPro" id="IPR044585">
    <property type="entry name" value="FLZ10/11"/>
</dbReference>
<dbReference type="GO" id="GO:0008270">
    <property type="term" value="F:zinc ion binding"/>
    <property type="evidence" value="ECO:0007669"/>
    <property type="project" value="UniProtKB-KW"/>
</dbReference>
<evidence type="ECO:0000313" key="7">
    <source>
        <dbReference type="Proteomes" id="UP001497480"/>
    </source>
</evidence>
<dbReference type="InterPro" id="IPR007650">
    <property type="entry name" value="Zf-FLZ_dom"/>
</dbReference>
<protein>
    <recommendedName>
        <fullName evidence="5">FLZ-type domain-containing protein</fullName>
    </recommendedName>
</protein>
<proteinExistence type="inferred from homology"/>
<keyword evidence="7" id="KW-1185">Reference proteome</keyword>
<gene>
    <name evidence="6" type="ORF">LLUT_LOCUS23092</name>
</gene>
<evidence type="ECO:0000256" key="4">
    <source>
        <dbReference type="PROSITE-ProRule" id="PRU01131"/>
    </source>
</evidence>
<keyword evidence="2" id="KW-0479">Metal-binding</keyword>
<evidence type="ECO:0000259" key="5">
    <source>
        <dbReference type="PROSITE" id="PS51795"/>
    </source>
</evidence>
<dbReference type="PANTHER" id="PTHR46868:SF4">
    <property type="entry name" value="FLZ-TYPE DOMAIN-CONTAINING PROTEIN"/>
    <property type="match status" value="1"/>
</dbReference>
<dbReference type="PANTHER" id="PTHR46868">
    <property type="entry name" value="FCS-LIKE ZINC FINGER 11"/>
    <property type="match status" value="1"/>
</dbReference>
<accession>A0AAV1XLZ5</accession>
<evidence type="ECO:0000256" key="3">
    <source>
        <dbReference type="ARBA" id="ARBA00022771"/>
    </source>
</evidence>